<gene>
    <name evidence="1" type="ORF">DHETER_LOCUS10774</name>
</gene>
<organism evidence="1 2">
    <name type="scientific">Dentiscutata heterogama</name>
    <dbReference type="NCBI Taxonomy" id="1316150"/>
    <lineage>
        <taxon>Eukaryota</taxon>
        <taxon>Fungi</taxon>
        <taxon>Fungi incertae sedis</taxon>
        <taxon>Mucoromycota</taxon>
        <taxon>Glomeromycotina</taxon>
        <taxon>Glomeromycetes</taxon>
        <taxon>Diversisporales</taxon>
        <taxon>Gigasporaceae</taxon>
        <taxon>Dentiscutata</taxon>
    </lineage>
</organism>
<dbReference type="EMBL" id="CAJVPU010021919">
    <property type="protein sequence ID" value="CAG8683320.1"/>
    <property type="molecule type" value="Genomic_DNA"/>
</dbReference>
<evidence type="ECO:0000313" key="2">
    <source>
        <dbReference type="Proteomes" id="UP000789702"/>
    </source>
</evidence>
<evidence type="ECO:0000313" key="1">
    <source>
        <dbReference type="EMBL" id="CAG8683320.1"/>
    </source>
</evidence>
<sequence length="252" mass="29635">MFEQFKTNLYDTINRQFDERQQGFINSIINTITNNIRNFRINRRREIQFRSRYRTRINSPRIREITNTPGSQIQELLNNQLIFTEFPELTDIQPNEESYRTLGPSNQATEQNQQDMQGLIRHMSSTGQEIGKARIEPQSSSSITFMVNNVAFQKQKHDELDSDNSDETIRYQKGLSCTSSKYSIIEDIKYKHNSNPQRELNNQQEQEIQVRVLTPVTSELIKENQISITYENENTEQGILSNTRNRFINLFA</sequence>
<accession>A0ACA9NYZ5</accession>
<dbReference type="Proteomes" id="UP000789702">
    <property type="component" value="Unassembled WGS sequence"/>
</dbReference>
<keyword evidence="2" id="KW-1185">Reference proteome</keyword>
<comment type="caution">
    <text evidence="1">The sequence shown here is derived from an EMBL/GenBank/DDBJ whole genome shotgun (WGS) entry which is preliminary data.</text>
</comment>
<protein>
    <submittedName>
        <fullName evidence="1">1173_t:CDS:1</fullName>
    </submittedName>
</protein>
<name>A0ACA9NYZ5_9GLOM</name>
<proteinExistence type="predicted"/>
<reference evidence="1" key="1">
    <citation type="submission" date="2021-06" db="EMBL/GenBank/DDBJ databases">
        <authorList>
            <person name="Kallberg Y."/>
            <person name="Tangrot J."/>
            <person name="Rosling A."/>
        </authorList>
    </citation>
    <scope>NUCLEOTIDE SEQUENCE</scope>
    <source>
        <strain evidence="1">IL203A</strain>
    </source>
</reference>